<name>A0A0M3JEJ6_ANISI</name>
<dbReference type="Proteomes" id="UP000267096">
    <property type="component" value="Unassembled WGS sequence"/>
</dbReference>
<gene>
    <name evidence="1" type="ORF">ASIM_LOCUS5826</name>
</gene>
<accession>A0A0M3JEJ6</accession>
<protein>
    <submittedName>
        <fullName evidence="1 3">Uncharacterized protein</fullName>
    </submittedName>
</protein>
<dbReference type="WBParaSite" id="ASIM_0000604201-mRNA-1">
    <property type="protein sequence ID" value="ASIM_0000604201-mRNA-1"/>
    <property type="gene ID" value="ASIM_0000604201"/>
</dbReference>
<dbReference type="AlphaFoldDB" id="A0A0M3JEJ6"/>
<proteinExistence type="predicted"/>
<dbReference type="EMBL" id="UYRR01011868">
    <property type="protein sequence ID" value="VDK26129.1"/>
    <property type="molecule type" value="Genomic_DNA"/>
</dbReference>
<organism evidence="3">
    <name type="scientific">Anisakis simplex</name>
    <name type="common">Herring worm</name>
    <dbReference type="NCBI Taxonomy" id="6269"/>
    <lineage>
        <taxon>Eukaryota</taxon>
        <taxon>Metazoa</taxon>
        <taxon>Ecdysozoa</taxon>
        <taxon>Nematoda</taxon>
        <taxon>Chromadorea</taxon>
        <taxon>Rhabditida</taxon>
        <taxon>Spirurina</taxon>
        <taxon>Ascaridomorpha</taxon>
        <taxon>Ascaridoidea</taxon>
        <taxon>Anisakidae</taxon>
        <taxon>Anisakis</taxon>
        <taxon>Anisakis simplex complex</taxon>
    </lineage>
</organism>
<sequence length="82" mass="9227">MAATRSTDVIASDSTKQLPGYTVTDVPSNWNLPRDRHSRVIEVADTFVGPSDTAGECFLHLKYLRCANYILYHCYKPSIIVH</sequence>
<reference evidence="1 2" key="2">
    <citation type="submission" date="2018-11" db="EMBL/GenBank/DDBJ databases">
        <authorList>
            <consortium name="Pathogen Informatics"/>
        </authorList>
    </citation>
    <scope>NUCLEOTIDE SEQUENCE [LARGE SCALE GENOMIC DNA]</scope>
</reference>
<dbReference type="OrthoDB" id="6431454at2759"/>
<keyword evidence="2" id="KW-1185">Reference proteome</keyword>
<reference evidence="3" key="1">
    <citation type="submission" date="2017-02" db="UniProtKB">
        <authorList>
            <consortium name="WormBaseParasite"/>
        </authorList>
    </citation>
    <scope>IDENTIFICATION</scope>
</reference>
<evidence type="ECO:0000313" key="1">
    <source>
        <dbReference type="EMBL" id="VDK26129.1"/>
    </source>
</evidence>
<evidence type="ECO:0000313" key="2">
    <source>
        <dbReference type="Proteomes" id="UP000267096"/>
    </source>
</evidence>
<evidence type="ECO:0000313" key="3">
    <source>
        <dbReference type="WBParaSite" id="ASIM_0000604201-mRNA-1"/>
    </source>
</evidence>